<organism evidence="1 2">
    <name type="scientific">Dentiscutata erythropus</name>
    <dbReference type="NCBI Taxonomy" id="1348616"/>
    <lineage>
        <taxon>Eukaryota</taxon>
        <taxon>Fungi</taxon>
        <taxon>Fungi incertae sedis</taxon>
        <taxon>Mucoromycota</taxon>
        <taxon>Glomeromycotina</taxon>
        <taxon>Glomeromycetes</taxon>
        <taxon>Diversisporales</taxon>
        <taxon>Gigasporaceae</taxon>
        <taxon>Dentiscutata</taxon>
    </lineage>
</organism>
<name>A0A9N9P8E4_9GLOM</name>
<sequence length="147" mass="17874">AIQNIKLTDKELEIYKLSEKDWNYLQKIFDLMKHFKKGTDYIKGHLYPTLTFSVPVYNYLINRLEKIIDILDSRLKIGYYIDNKWETKYITAAKEIITNIWNENYKDKIPNTYQQQKRISSKKDELECYLNKPIIKDQDIDVLLWWK</sequence>
<evidence type="ECO:0000313" key="2">
    <source>
        <dbReference type="Proteomes" id="UP000789405"/>
    </source>
</evidence>
<dbReference type="EMBL" id="CAJVPY010034503">
    <property type="protein sequence ID" value="CAG8800079.1"/>
    <property type="molecule type" value="Genomic_DNA"/>
</dbReference>
<reference evidence="1" key="1">
    <citation type="submission" date="2021-06" db="EMBL/GenBank/DDBJ databases">
        <authorList>
            <person name="Kallberg Y."/>
            <person name="Tangrot J."/>
            <person name="Rosling A."/>
        </authorList>
    </citation>
    <scope>NUCLEOTIDE SEQUENCE</scope>
    <source>
        <strain evidence="1">MA453B</strain>
    </source>
</reference>
<accession>A0A9N9P8E4</accession>
<feature type="non-terminal residue" evidence="1">
    <location>
        <position position="1"/>
    </location>
</feature>
<keyword evidence="2" id="KW-1185">Reference proteome</keyword>
<protein>
    <submittedName>
        <fullName evidence="1">6975_t:CDS:1</fullName>
    </submittedName>
</protein>
<proteinExistence type="predicted"/>
<feature type="non-terminal residue" evidence="1">
    <location>
        <position position="147"/>
    </location>
</feature>
<dbReference type="OrthoDB" id="2325367at2759"/>
<evidence type="ECO:0000313" key="1">
    <source>
        <dbReference type="EMBL" id="CAG8800079.1"/>
    </source>
</evidence>
<dbReference type="Proteomes" id="UP000789405">
    <property type="component" value="Unassembled WGS sequence"/>
</dbReference>
<dbReference type="AlphaFoldDB" id="A0A9N9P8E4"/>
<comment type="caution">
    <text evidence="1">The sequence shown here is derived from an EMBL/GenBank/DDBJ whole genome shotgun (WGS) entry which is preliminary data.</text>
</comment>
<gene>
    <name evidence="1" type="ORF">DERYTH_LOCUS23193</name>
</gene>